<gene>
    <name evidence="1" type="ORF">SAMN05660710_01482</name>
</gene>
<sequence>MTDSTYTPTDRLKPVTDNVWIVDSGPFRAMGVLPLPVRMSVVRLEDGGLLLHSPTRFTPGLLAQLREIGTPRHLVAPNSAHWTMMQDWQKALPDATTWGAPGLRDRRQVRASGLRLDHDLGGPEAAGWPAELEQVDVPGIGGFHEVCLFHAPSHTLLMTDLIQNLEPEKMPAVTRPLLSVAGNLAPDGRAPSYLRAVVRMKGSPAREAARRLVALTPERVIFAHGAWFESNGTARLTRALDWLLRDEAAPKAR</sequence>
<dbReference type="InterPro" id="IPR036866">
    <property type="entry name" value="RibonucZ/Hydroxyglut_hydro"/>
</dbReference>
<evidence type="ECO:0000313" key="1">
    <source>
        <dbReference type="EMBL" id="SCY40566.1"/>
    </source>
</evidence>
<dbReference type="PANTHER" id="PTHR33835">
    <property type="entry name" value="YALI0C07656P"/>
    <property type="match status" value="1"/>
</dbReference>
<dbReference type="AlphaFoldDB" id="A0A1G5FMU5"/>
<dbReference type="Pfam" id="PF14234">
    <property type="entry name" value="DUF4336"/>
    <property type="match status" value="1"/>
</dbReference>
<dbReference type="SUPFAM" id="SSF56281">
    <property type="entry name" value="Metallo-hydrolase/oxidoreductase"/>
    <property type="match status" value="1"/>
</dbReference>
<dbReference type="STRING" id="336292.SAMN05660710_01482"/>
<name>A0A1G5FMU5_9RHOB</name>
<dbReference type="RefSeq" id="WP_090741846.1">
    <property type="nucleotide sequence ID" value="NZ_FMVT01000004.1"/>
</dbReference>
<dbReference type="EMBL" id="FMVT01000004">
    <property type="protein sequence ID" value="SCY40566.1"/>
    <property type="molecule type" value="Genomic_DNA"/>
</dbReference>
<dbReference type="OrthoDB" id="450111at2"/>
<protein>
    <recommendedName>
        <fullName evidence="3">DUF4336 domain-containing protein</fullName>
    </recommendedName>
</protein>
<dbReference type="InterPro" id="IPR025638">
    <property type="entry name" value="DUF4336"/>
</dbReference>
<reference evidence="1 2" key="1">
    <citation type="submission" date="2016-10" db="EMBL/GenBank/DDBJ databases">
        <authorList>
            <person name="de Groot N.N."/>
        </authorList>
    </citation>
    <scope>NUCLEOTIDE SEQUENCE [LARGE SCALE GENOMIC DNA]</scope>
    <source>
        <strain evidence="1 2">CGMCC 1.8925</strain>
    </source>
</reference>
<dbReference type="Proteomes" id="UP000199502">
    <property type="component" value="Unassembled WGS sequence"/>
</dbReference>
<proteinExistence type="predicted"/>
<dbReference type="PANTHER" id="PTHR33835:SF1">
    <property type="entry name" value="METALLO-BETA-LACTAMASE DOMAIN-CONTAINING PROTEIN"/>
    <property type="match status" value="1"/>
</dbReference>
<accession>A0A1G5FMU5</accession>
<organism evidence="1 2">
    <name type="scientific">Paracoccus tibetensis</name>
    <dbReference type="NCBI Taxonomy" id="336292"/>
    <lineage>
        <taxon>Bacteria</taxon>
        <taxon>Pseudomonadati</taxon>
        <taxon>Pseudomonadota</taxon>
        <taxon>Alphaproteobacteria</taxon>
        <taxon>Rhodobacterales</taxon>
        <taxon>Paracoccaceae</taxon>
        <taxon>Paracoccus</taxon>
    </lineage>
</organism>
<evidence type="ECO:0008006" key="3">
    <source>
        <dbReference type="Google" id="ProtNLM"/>
    </source>
</evidence>
<evidence type="ECO:0000313" key="2">
    <source>
        <dbReference type="Proteomes" id="UP000199502"/>
    </source>
</evidence>
<keyword evidence="2" id="KW-1185">Reference proteome</keyword>